<feature type="compositionally biased region" description="Low complexity" evidence="6">
    <location>
        <begin position="42"/>
        <end position="54"/>
    </location>
</feature>
<reference evidence="8 9" key="1">
    <citation type="submission" date="2016-09" db="EMBL/GenBank/DDBJ databases">
        <title>Extensive genetic diversity and differential bi-allelic expression allows diatom success in the polar Southern Ocean.</title>
        <authorList>
            <consortium name="DOE Joint Genome Institute"/>
            <person name="Mock T."/>
            <person name="Otillar R.P."/>
            <person name="Strauss J."/>
            <person name="Dupont C."/>
            <person name="Frickenhaus S."/>
            <person name="Maumus F."/>
            <person name="Mcmullan M."/>
            <person name="Sanges R."/>
            <person name="Schmutz J."/>
            <person name="Toseland A."/>
            <person name="Valas R."/>
            <person name="Veluchamy A."/>
            <person name="Ward B.J."/>
            <person name="Allen A."/>
            <person name="Barry K."/>
            <person name="Falciatore A."/>
            <person name="Ferrante M."/>
            <person name="Fortunato A.E."/>
            <person name="Gloeckner G."/>
            <person name="Gruber A."/>
            <person name="Hipkin R."/>
            <person name="Janech M."/>
            <person name="Kroth P."/>
            <person name="Leese F."/>
            <person name="Lindquist E."/>
            <person name="Lyon B.R."/>
            <person name="Martin J."/>
            <person name="Mayer C."/>
            <person name="Parker M."/>
            <person name="Quesneville H."/>
            <person name="Raymond J."/>
            <person name="Uhlig C."/>
            <person name="Valentin K.U."/>
            <person name="Worden A.Z."/>
            <person name="Armbrust E.V."/>
            <person name="Bowler C."/>
            <person name="Green B."/>
            <person name="Moulton V."/>
            <person name="Van Oosterhout C."/>
            <person name="Grigoriev I."/>
        </authorList>
    </citation>
    <scope>NUCLEOTIDE SEQUENCE [LARGE SCALE GENOMIC DNA]</scope>
    <source>
        <strain evidence="8 9">CCMP1102</strain>
    </source>
</reference>
<keyword evidence="3 7" id="KW-0812">Transmembrane</keyword>
<feature type="region of interest" description="Disordered" evidence="6">
    <location>
        <begin position="445"/>
        <end position="468"/>
    </location>
</feature>
<feature type="transmembrane region" description="Helical" evidence="7">
    <location>
        <begin position="117"/>
        <end position="137"/>
    </location>
</feature>
<evidence type="ECO:0000256" key="7">
    <source>
        <dbReference type="SAM" id="Phobius"/>
    </source>
</evidence>
<dbReference type="PANTHER" id="PTHR10778">
    <property type="entry name" value="SOLUTE CARRIER FAMILY 35 MEMBER B"/>
    <property type="match status" value="1"/>
</dbReference>
<evidence type="ECO:0000256" key="4">
    <source>
        <dbReference type="ARBA" id="ARBA00022989"/>
    </source>
</evidence>
<gene>
    <name evidence="8" type="ORF">FRACYDRAFT_174024</name>
</gene>
<keyword evidence="5 7" id="KW-0472">Membrane</keyword>
<feature type="transmembrane region" description="Helical" evidence="7">
    <location>
        <begin position="318"/>
        <end position="342"/>
    </location>
</feature>
<dbReference type="GO" id="GO:0005789">
    <property type="term" value="C:endoplasmic reticulum membrane"/>
    <property type="evidence" value="ECO:0007669"/>
    <property type="project" value="TreeGrafter"/>
</dbReference>
<sequence>MRNRKNTVERNESLKSSSSNSENSSTKNSCDISMRTAQQVASPRMQSRSPSRSPGASMTQDDEKDIMEPLMIDMESRDVPLGGSESGGKGSGSGGFVARAFAAGSSGGGHSDFQQSAVKLAFCFLGLQASYLTWGYMQELIMTTVFTPTENVPTGKFPSAAFCVFSNRFLAVIVGAIACKLKHGAVYANNHAPLWSFAPCAMSNTLSSWSQYASLKYVAFPVQTVFKSSKIIPVMIMGKFLKGTSYPFSQYIEAFLITLGVAIFSLSSKTSDSEDATEIIGLIFMLMYICCDSFTSQWQDKIYQQFGRNDVDQYQMMFSVNTWAISITVAGLIVTGDIPIVVEFLTANPIALRYNIITAITSATGQLFIFYTIKEFGPIVFTIIMTTRQLFSITISCIIFGHVISWISLLGAVLVFSVIFYQIRRKYIARVQRQGNSGTTMATVVSSSPVRAAKNETEEQQQQKKLEN</sequence>
<evidence type="ECO:0000313" key="9">
    <source>
        <dbReference type="Proteomes" id="UP000095751"/>
    </source>
</evidence>
<name>A0A1E7ESG7_9STRA</name>
<feature type="transmembrane region" description="Helical" evidence="7">
    <location>
        <begin position="157"/>
        <end position="179"/>
    </location>
</feature>
<evidence type="ECO:0000256" key="3">
    <source>
        <dbReference type="ARBA" id="ARBA00022692"/>
    </source>
</evidence>
<dbReference type="InterPro" id="IPR013657">
    <property type="entry name" value="SCL35B1-4/HUT1"/>
</dbReference>
<keyword evidence="9" id="KW-1185">Reference proteome</keyword>
<organism evidence="8 9">
    <name type="scientific">Fragilariopsis cylindrus CCMP1102</name>
    <dbReference type="NCBI Taxonomy" id="635003"/>
    <lineage>
        <taxon>Eukaryota</taxon>
        <taxon>Sar</taxon>
        <taxon>Stramenopiles</taxon>
        <taxon>Ochrophyta</taxon>
        <taxon>Bacillariophyta</taxon>
        <taxon>Bacillariophyceae</taxon>
        <taxon>Bacillariophycidae</taxon>
        <taxon>Bacillariales</taxon>
        <taxon>Bacillariaceae</taxon>
        <taxon>Fragilariopsis</taxon>
    </lineage>
</organism>
<evidence type="ECO:0000256" key="1">
    <source>
        <dbReference type="ARBA" id="ARBA00004141"/>
    </source>
</evidence>
<feature type="compositionally biased region" description="Low complexity" evidence="6">
    <location>
        <begin position="14"/>
        <end position="29"/>
    </location>
</feature>
<evidence type="ECO:0000256" key="6">
    <source>
        <dbReference type="SAM" id="MobiDB-lite"/>
    </source>
</evidence>
<dbReference type="GO" id="GO:0000139">
    <property type="term" value="C:Golgi membrane"/>
    <property type="evidence" value="ECO:0007669"/>
    <property type="project" value="TreeGrafter"/>
</dbReference>
<keyword evidence="4 7" id="KW-1133">Transmembrane helix</keyword>
<feature type="compositionally biased region" description="Basic and acidic residues" evidence="6">
    <location>
        <begin position="1"/>
        <end position="13"/>
    </location>
</feature>
<evidence type="ECO:0000256" key="2">
    <source>
        <dbReference type="ARBA" id="ARBA00022448"/>
    </source>
</evidence>
<accession>A0A1E7ESG7</accession>
<feature type="compositionally biased region" description="Basic and acidic residues" evidence="6">
    <location>
        <begin position="453"/>
        <end position="468"/>
    </location>
</feature>
<dbReference type="OrthoDB" id="10035043at2759"/>
<feature type="transmembrane region" description="Helical" evidence="7">
    <location>
        <begin position="354"/>
        <end position="373"/>
    </location>
</feature>
<dbReference type="KEGG" id="fcy:FRACYDRAFT_174024"/>
<dbReference type="InParanoid" id="A0A1E7ESG7"/>
<dbReference type="Proteomes" id="UP000095751">
    <property type="component" value="Unassembled WGS sequence"/>
</dbReference>
<feature type="transmembrane region" description="Helical" evidence="7">
    <location>
        <begin position="393"/>
        <end position="421"/>
    </location>
</feature>
<dbReference type="Pfam" id="PF08449">
    <property type="entry name" value="UAA"/>
    <property type="match status" value="1"/>
</dbReference>
<feature type="region of interest" description="Disordered" evidence="6">
    <location>
        <begin position="1"/>
        <end position="62"/>
    </location>
</feature>
<dbReference type="GO" id="GO:0046964">
    <property type="term" value="F:3'-phosphoadenosine 5'-phosphosulfate transmembrane transporter activity"/>
    <property type="evidence" value="ECO:0007669"/>
    <property type="project" value="TreeGrafter"/>
</dbReference>
<feature type="transmembrane region" description="Helical" evidence="7">
    <location>
        <begin position="248"/>
        <end position="267"/>
    </location>
</feature>
<keyword evidence="2" id="KW-0813">Transport</keyword>
<proteinExistence type="predicted"/>
<evidence type="ECO:0000313" key="8">
    <source>
        <dbReference type="EMBL" id="OEU08958.1"/>
    </source>
</evidence>
<dbReference type="EMBL" id="KV784378">
    <property type="protein sequence ID" value="OEU08958.1"/>
    <property type="molecule type" value="Genomic_DNA"/>
</dbReference>
<protein>
    <submittedName>
        <fullName evidence="8">UAA-domain-containing protein</fullName>
    </submittedName>
</protein>
<evidence type="ECO:0000256" key="5">
    <source>
        <dbReference type="ARBA" id="ARBA00023136"/>
    </source>
</evidence>
<comment type="subcellular location">
    <subcellularLocation>
        <location evidence="1">Membrane</location>
        <topology evidence="1">Multi-pass membrane protein</topology>
    </subcellularLocation>
</comment>
<feature type="transmembrane region" description="Helical" evidence="7">
    <location>
        <begin position="279"/>
        <end position="298"/>
    </location>
</feature>
<dbReference type="PANTHER" id="PTHR10778:SF13">
    <property type="entry name" value="ADENOSINE 3'-PHOSPHO 5'-PHOSPHOSULFATE TRANSPORTER 1"/>
    <property type="match status" value="1"/>
</dbReference>
<dbReference type="AlphaFoldDB" id="A0A1E7ESG7"/>